<dbReference type="EMBL" id="CP007509">
    <property type="protein sequence ID" value="AHY45069.1"/>
    <property type="molecule type" value="Genomic_DNA"/>
</dbReference>
<evidence type="ECO:0000313" key="1">
    <source>
        <dbReference type="EMBL" id="AHY45069.1"/>
    </source>
</evidence>
<name>A0A023WZ61_STUST</name>
<dbReference type="Proteomes" id="UP000025238">
    <property type="component" value="Chromosome"/>
</dbReference>
<evidence type="ECO:0000313" key="2">
    <source>
        <dbReference type="Proteomes" id="UP000025238"/>
    </source>
</evidence>
<dbReference type="KEGG" id="pstu:UIB01_03060"/>
<dbReference type="PATRIC" id="fig|316.97.peg.621"/>
<gene>
    <name evidence="1" type="ORF">UIB01_03060</name>
</gene>
<dbReference type="AlphaFoldDB" id="A0A023WZ61"/>
<protein>
    <submittedName>
        <fullName evidence="1">Uncharacterized protein</fullName>
    </submittedName>
</protein>
<proteinExistence type="predicted"/>
<reference evidence="1 2" key="1">
    <citation type="submission" date="2014-03" db="EMBL/GenBank/DDBJ databases">
        <title>Complete genome sequence of Pseudomonas stutzeri 19SMN4.</title>
        <authorList>
            <person name="Brunet-Galmes I."/>
            <person name="Nogales B."/>
            <person name="Busquets A."/>
            <person name="Pena A."/>
            <person name="Gomila M."/>
            <person name="Garcia-Valdes E."/>
            <person name="Lalucat J."/>
            <person name="Bennasar A."/>
            <person name="Bosch R."/>
        </authorList>
    </citation>
    <scope>NUCLEOTIDE SEQUENCE [LARGE SCALE GENOMIC DNA]</scope>
    <source>
        <strain evidence="1 2">19SMN4</strain>
    </source>
</reference>
<organism evidence="1 2">
    <name type="scientific">Stutzerimonas stutzeri</name>
    <name type="common">Pseudomonas stutzeri</name>
    <dbReference type="NCBI Taxonomy" id="316"/>
    <lineage>
        <taxon>Bacteria</taxon>
        <taxon>Pseudomonadati</taxon>
        <taxon>Pseudomonadota</taxon>
        <taxon>Gammaproteobacteria</taxon>
        <taxon>Pseudomonadales</taxon>
        <taxon>Pseudomonadaceae</taxon>
        <taxon>Stutzerimonas</taxon>
    </lineage>
</organism>
<accession>A0A023WZ61</accession>
<sequence length="59" mass="6446">MAKIIKARSAGDSDNLLTQADLQTDLSYLSAENLRVSVRQVMSNEKPDLAYATNAYNAV</sequence>